<dbReference type="PROSITE" id="PS51375">
    <property type="entry name" value="PPR"/>
    <property type="match status" value="5"/>
</dbReference>
<name>A0A8J5H824_ZINOF</name>
<dbReference type="NCBIfam" id="TIGR00756">
    <property type="entry name" value="PPR"/>
    <property type="match status" value="2"/>
</dbReference>
<dbReference type="GO" id="GO:0009451">
    <property type="term" value="P:RNA modification"/>
    <property type="evidence" value="ECO:0007669"/>
    <property type="project" value="InterPro"/>
</dbReference>
<protein>
    <recommendedName>
        <fullName evidence="4">Pentatricopeptide repeat-containing protein</fullName>
    </recommendedName>
</protein>
<feature type="repeat" description="PPR" evidence="1">
    <location>
        <begin position="375"/>
        <end position="405"/>
    </location>
</feature>
<dbReference type="EMBL" id="JACMSC010000006">
    <property type="protein sequence ID" value="KAG6517830.1"/>
    <property type="molecule type" value="Genomic_DNA"/>
</dbReference>
<dbReference type="Pfam" id="PF20431">
    <property type="entry name" value="E_motif"/>
    <property type="match status" value="1"/>
</dbReference>
<dbReference type="Proteomes" id="UP000734854">
    <property type="component" value="Unassembled WGS sequence"/>
</dbReference>
<organism evidence="2 3">
    <name type="scientific">Zingiber officinale</name>
    <name type="common">Ginger</name>
    <name type="synonym">Amomum zingiber</name>
    <dbReference type="NCBI Taxonomy" id="94328"/>
    <lineage>
        <taxon>Eukaryota</taxon>
        <taxon>Viridiplantae</taxon>
        <taxon>Streptophyta</taxon>
        <taxon>Embryophyta</taxon>
        <taxon>Tracheophyta</taxon>
        <taxon>Spermatophyta</taxon>
        <taxon>Magnoliopsida</taxon>
        <taxon>Liliopsida</taxon>
        <taxon>Zingiberales</taxon>
        <taxon>Zingiberaceae</taxon>
        <taxon>Zingiber</taxon>
    </lineage>
</organism>
<accession>A0A8J5H824</accession>
<dbReference type="GO" id="GO:0003723">
    <property type="term" value="F:RNA binding"/>
    <property type="evidence" value="ECO:0007669"/>
    <property type="project" value="InterPro"/>
</dbReference>
<reference evidence="2 3" key="1">
    <citation type="submission" date="2020-08" db="EMBL/GenBank/DDBJ databases">
        <title>Plant Genome Project.</title>
        <authorList>
            <person name="Zhang R.-G."/>
        </authorList>
    </citation>
    <scope>NUCLEOTIDE SEQUENCE [LARGE SCALE GENOMIC DNA]</scope>
    <source>
        <tissue evidence="2">Rhizome</tissue>
    </source>
</reference>
<dbReference type="InterPro" id="IPR002885">
    <property type="entry name" value="PPR_rpt"/>
</dbReference>
<feature type="repeat" description="PPR" evidence="1">
    <location>
        <begin position="102"/>
        <end position="136"/>
    </location>
</feature>
<proteinExistence type="predicted"/>
<dbReference type="InterPro" id="IPR046848">
    <property type="entry name" value="E_motif"/>
</dbReference>
<dbReference type="OrthoDB" id="185373at2759"/>
<dbReference type="AlphaFoldDB" id="A0A8J5H824"/>
<dbReference type="Pfam" id="PF13041">
    <property type="entry name" value="PPR_2"/>
    <property type="match status" value="2"/>
</dbReference>
<keyword evidence="3" id="KW-1185">Reference proteome</keyword>
<feature type="repeat" description="PPR" evidence="1">
    <location>
        <begin position="406"/>
        <end position="440"/>
    </location>
</feature>
<evidence type="ECO:0008006" key="4">
    <source>
        <dbReference type="Google" id="ProtNLM"/>
    </source>
</evidence>
<dbReference type="PANTHER" id="PTHR47926:SF349">
    <property type="entry name" value="(WILD MALAYSIAN BANANA) HYPOTHETICAL PROTEIN"/>
    <property type="match status" value="1"/>
</dbReference>
<evidence type="ECO:0000256" key="1">
    <source>
        <dbReference type="PROSITE-ProRule" id="PRU00708"/>
    </source>
</evidence>
<sequence length="586" mass="65071">MTRVLRPLQPVRHRFFSSTVLFPSPDLQTLPDQYARLLHRCVLTSDLRLGATLHSRLLRRCLILPLLPSSLFLQNHLLNMYFKCFPDPSLALRLFDRMPSRNTVTWSAAIAGLIQSGRPQRALSVFSAMNRAGDARPNEFTLASALNASSLAGHGAALAQQIYSLVLRLGFGSNEFLMNAFLMSFIRSGKMEEAAEAFGKIGGRNVVDWNSMLAGYLQSSCSEIWRFWCRMIQAGVMPDEFSFSSVLSGLAKASSLRCGVQVHGQVIRHGHGDDLCVGNSLVEMYSKNKSLASSIKAFEEMPRRDVVSWTQMAAGCLDCGNPTKSLRIMEKMKLAGVMPNKFTMATWFNACSGLASLEDGKKAHGFRIKMGGNVDLCVDNSLIDMYVKCGSMSSAKQVFESMKDRSVISWTSMIMGLAQHGLAREAVKAFDQMVSENVKPNFITMICVLYACVQGGLVDEGRSYFDSMVRKHSILPEEDHYACMVDLLGKAGHVAEAEELIQSMPFEPGLLVWQTLLGACQLHGNVEIGKRAAEKALVLEKKDPSTYVLLSNIYAHARNWDTAERIRELMEKREVRKMLGSSWISS</sequence>
<dbReference type="FunFam" id="1.25.40.10:FF:000073">
    <property type="entry name" value="Pentatricopeptide repeat-containing protein chloroplastic"/>
    <property type="match status" value="1"/>
</dbReference>
<feature type="repeat" description="PPR" evidence="1">
    <location>
        <begin position="305"/>
        <end position="339"/>
    </location>
</feature>
<dbReference type="InterPro" id="IPR046960">
    <property type="entry name" value="PPR_At4g14850-like_plant"/>
</dbReference>
<feature type="repeat" description="PPR" evidence="1">
    <location>
        <begin position="543"/>
        <end position="577"/>
    </location>
</feature>
<gene>
    <name evidence="2" type="ORF">ZIOFF_021229</name>
</gene>
<evidence type="ECO:0000313" key="3">
    <source>
        <dbReference type="Proteomes" id="UP000734854"/>
    </source>
</evidence>
<dbReference type="FunFam" id="1.25.40.10:FF:001681">
    <property type="entry name" value="Pentatricopeptide repeat-containing protein At4g33170 family"/>
    <property type="match status" value="1"/>
</dbReference>
<dbReference type="PANTHER" id="PTHR47926">
    <property type="entry name" value="PENTATRICOPEPTIDE REPEAT-CONTAINING PROTEIN"/>
    <property type="match status" value="1"/>
</dbReference>
<dbReference type="Pfam" id="PF01535">
    <property type="entry name" value="PPR"/>
    <property type="match status" value="4"/>
</dbReference>
<evidence type="ECO:0000313" key="2">
    <source>
        <dbReference type="EMBL" id="KAG6517830.1"/>
    </source>
</evidence>
<comment type="caution">
    <text evidence="2">The sequence shown here is derived from an EMBL/GenBank/DDBJ whole genome shotgun (WGS) entry which is preliminary data.</text>
</comment>